<reference evidence="7 8" key="1">
    <citation type="journal article" date="2024" name="Genome Biol. Evol.">
        <title>Chromosome-level genome assembly of the viviparous eelpout Zoarces viviparus.</title>
        <authorList>
            <person name="Fuhrmann N."/>
            <person name="Brasseur M.V."/>
            <person name="Bakowski C.E."/>
            <person name="Podsiadlowski L."/>
            <person name="Prost S."/>
            <person name="Krehenwinkel H."/>
            <person name="Mayer C."/>
        </authorList>
    </citation>
    <scope>NUCLEOTIDE SEQUENCE [LARGE SCALE GENOMIC DNA]</scope>
    <source>
        <strain evidence="7">NO-MEL_2022_Ind0_liver</strain>
    </source>
</reference>
<evidence type="ECO:0000256" key="1">
    <source>
        <dbReference type="ARBA" id="ARBA00004370"/>
    </source>
</evidence>
<keyword evidence="8" id="KW-1185">Reference proteome</keyword>
<dbReference type="AlphaFoldDB" id="A0AAW1FZA1"/>
<sequence length="301" mass="33496">MIQIYANTCLLSALSLVEMKPLYINGRVGESVTIKCSDWNVWTNVKENVKYFCDSPCFNDHHIIVKAAYGDTTFKNRLKLYNEGKSLVVTFMNLQKSDSKTYLCGVERSGLDSHIKVILNVKEAHSPSPKKSPKTVLVGSTLSFAVTYSSTMSSNFSDIITDMSNTTLNTTTATAPATPGSERSVPYVVIGVIAIITVLMVLLKLISKMMKRQLNVVSGADTRRKDTQESAGPDEVYQSLHHLTTDKDEVYGTLTPTERSAGPDEVYQSLRHLTMDKGQVYGTLTPTKRVWQSTHLRHNFE</sequence>
<name>A0AAW1FZA1_ZOAVI</name>
<dbReference type="GO" id="GO:0004888">
    <property type="term" value="F:transmembrane signaling receptor activity"/>
    <property type="evidence" value="ECO:0007669"/>
    <property type="project" value="TreeGrafter"/>
</dbReference>
<dbReference type="GO" id="GO:0005886">
    <property type="term" value="C:plasma membrane"/>
    <property type="evidence" value="ECO:0007669"/>
    <property type="project" value="TreeGrafter"/>
</dbReference>
<feature type="domain" description="Immunoglobulin" evidence="6">
    <location>
        <begin position="21"/>
        <end position="122"/>
    </location>
</feature>
<protein>
    <recommendedName>
        <fullName evidence="6">Immunoglobulin domain-containing protein</fullName>
    </recommendedName>
</protein>
<dbReference type="InterPro" id="IPR003599">
    <property type="entry name" value="Ig_sub"/>
</dbReference>
<evidence type="ECO:0000313" key="8">
    <source>
        <dbReference type="Proteomes" id="UP001488805"/>
    </source>
</evidence>
<evidence type="ECO:0000256" key="4">
    <source>
        <dbReference type="SAM" id="MobiDB-lite"/>
    </source>
</evidence>
<keyword evidence="2 5" id="KW-0812">Transmembrane</keyword>
<dbReference type="Gene3D" id="2.60.40.10">
    <property type="entry name" value="Immunoglobulins"/>
    <property type="match status" value="1"/>
</dbReference>
<evidence type="ECO:0000256" key="3">
    <source>
        <dbReference type="ARBA" id="ARBA00023136"/>
    </source>
</evidence>
<dbReference type="PANTHER" id="PTHR11860">
    <property type="entry name" value="POLYMERIC-IMMUNOGLOBULIN RECEPTOR"/>
    <property type="match status" value="1"/>
</dbReference>
<dbReference type="SUPFAM" id="SSF48726">
    <property type="entry name" value="Immunoglobulin"/>
    <property type="match status" value="1"/>
</dbReference>
<comment type="caution">
    <text evidence="7">The sequence shown here is derived from an EMBL/GenBank/DDBJ whole genome shotgun (WGS) entry which is preliminary data.</text>
</comment>
<evidence type="ECO:0000259" key="6">
    <source>
        <dbReference type="SMART" id="SM00409"/>
    </source>
</evidence>
<dbReference type="PANTHER" id="PTHR11860:SF87">
    <property type="entry name" value="CMRF35-LIKE MOLECULE 8"/>
    <property type="match status" value="1"/>
</dbReference>
<feature type="transmembrane region" description="Helical" evidence="5">
    <location>
        <begin position="185"/>
        <end position="206"/>
    </location>
</feature>
<evidence type="ECO:0000313" key="7">
    <source>
        <dbReference type="EMBL" id="KAK9539926.1"/>
    </source>
</evidence>
<comment type="subcellular location">
    <subcellularLocation>
        <location evidence="1">Membrane</location>
    </subcellularLocation>
</comment>
<evidence type="ECO:0000256" key="2">
    <source>
        <dbReference type="ARBA" id="ARBA00022692"/>
    </source>
</evidence>
<dbReference type="InterPro" id="IPR050671">
    <property type="entry name" value="CD300_family_receptors"/>
</dbReference>
<keyword evidence="3 5" id="KW-0472">Membrane</keyword>
<feature type="region of interest" description="Disordered" evidence="4">
    <location>
        <begin position="219"/>
        <end position="239"/>
    </location>
</feature>
<dbReference type="InterPro" id="IPR013106">
    <property type="entry name" value="Ig_V-set"/>
</dbReference>
<dbReference type="InterPro" id="IPR036179">
    <property type="entry name" value="Ig-like_dom_sf"/>
</dbReference>
<organism evidence="7 8">
    <name type="scientific">Zoarces viviparus</name>
    <name type="common">Viviparous eelpout</name>
    <name type="synonym">Blennius viviparus</name>
    <dbReference type="NCBI Taxonomy" id="48416"/>
    <lineage>
        <taxon>Eukaryota</taxon>
        <taxon>Metazoa</taxon>
        <taxon>Chordata</taxon>
        <taxon>Craniata</taxon>
        <taxon>Vertebrata</taxon>
        <taxon>Euteleostomi</taxon>
        <taxon>Actinopterygii</taxon>
        <taxon>Neopterygii</taxon>
        <taxon>Teleostei</taxon>
        <taxon>Neoteleostei</taxon>
        <taxon>Acanthomorphata</taxon>
        <taxon>Eupercaria</taxon>
        <taxon>Perciformes</taxon>
        <taxon>Cottioidei</taxon>
        <taxon>Zoarcales</taxon>
        <taxon>Zoarcidae</taxon>
        <taxon>Zoarcinae</taxon>
        <taxon>Zoarces</taxon>
    </lineage>
</organism>
<dbReference type="EMBL" id="JBCEZU010000013">
    <property type="protein sequence ID" value="KAK9539926.1"/>
    <property type="molecule type" value="Genomic_DNA"/>
</dbReference>
<gene>
    <name evidence="7" type="ORF">VZT92_002409</name>
</gene>
<dbReference type="InterPro" id="IPR013783">
    <property type="entry name" value="Ig-like_fold"/>
</dbReference>
<dbReference type="SMART" id="SM00409">
    <property type="entry name" value="IG"/>
    <property type="match status" value="1"/>
</dbReference>
<dbReference type="Pfam" id="PF07686">
    <property type="entry name" value="V-set"/>
    <property type="match status" value="1"/>
</dbReference>
<evidence type="ECO:0000256" key="5">
    <source>
        <dbReference type="SAM" id="Phobius"/>
    </source>
</evidence>
<accession>A0AAW1FZA1</accession>
<proteinExistence type="predicted"/>
<keyword evidence="5" id="KW-1133">Transmembrane helix</keyword>
<dbReference type="Proteomes" id="UP001488805">
    <property type="component" value="Unassembled WGS sequence"/>
</dbReference>